<keyword evidence="1" id="KW-0472">Membrane</keyword>
<gene>
    <name evidence="2" type="ORF">K461DRAFT_278476</name>
</gene>
<dbReference type="AlphaFoldDB" id="A0A9P4MJN8"/>
<organism evidence="2 3">
    <name type="scientific">Myriangium duriaei CBS 260.36</name>
    <dbReference type="NCBI Taxonomy" id="1168546"/>
    <lineage>
        <taxon>Eukaryota</taxon>
        <taxon>Fungi</taxon>
        <taxon>Dikarya</taxon>
        <taxon>Ascomycota</taxon>
        <taxon>Pezizomycotina</taxon>
        <taxon>Dothideomycetes</taxon>
        <taxon>Dothideomycetidae</taxon>
        <taxon>Myriangiales</taxon>
        <taxon>Myriangiaceae</taxon>
        <taxon>Myriangium</taxon>
    </lineage>
</organism>
<feature type="transmembrane region" description="Helical" evidence="1">
    <location>
        <begin position="20"/>
        <end position="40"/>
    </location>
</feature>
<evidence type="ECO:0000313" key="2">
    <source>
        <dbReference type="EMBL" id="KAF2152264.1"/>
    </source>
</evidence>
<dbReference type="EMBL" id="ML996086">
    <property type="protein sequence ID" value="KAF2152264.1"/>
    <property type="molecule type" value="Genomic_DNA"/>
</dbReference>
<keyword evidence="3" id="KW-1185">Reference proteome</keyword>
<keyword evidence="1" id="KW-0812">Transmembrane</keyword>
<sequence>MDLLPATNRDRTRARALRGLWCLALGGGLLWGFPAVRPIARPGPSSSLLSHISFRSQ</sequence>
<proteinExistence type="predicted"/>
<comment type="caution">
    <text evidence="2">The sequence shown here is derived from an EMBL/GenBank/DDBJ whole genome shotgun (WGS) entry which is preliminary data.</text>
</comment>
<evidence type="ECO:0000313" key="3">
    <source>
        <dbReference type="Proteomes" id="UP000799439"/>
    </source>
</evidence>
<keyword evidence="1" id="KW-1133">Transmembrane helix</keyword>
<name>A0A9P4MJN8_9PEZI</name>
<accession>A0A9P4MJN8</accession>
<reference evidence="2" key="1">
    <citation type="journal article" date="2020" name="Stud. Mycol.">
        <title>101 Dothideomycetes genomes: a test case for predicting lifestyles and emergence of pathogens.</title>
        <authorList>
            <person name="Haridas S."/>
            <person name="Albert R."/>
            <person name="Binder M."/>
            <person name="Bloem J."/>
            <person name="Labutti K."/>
            <person name="Salamov A."/>
            <person name="Andreopoulos B."/>
            <person name="Baker S."/>
            <person name="Barry K."/>
            <person name="Bills G."/>
            <person name="Bluhm B."/>
            <person name="Cannon C."/>
            <person name="Castanera R."/>
            <person name="Culley D."/>
            <person name="Daum C."/>
            <person name="Ezra D."/>
            <person name="Gonzalez J."/>
            <person name="Henrissat B."/>
            <person name="Kuo A."/>
            <person name="Liang C."/>
            <person name="Lipzen A."/>
            <person name="Lutzoni F."/>
            <person name="Magnuson J."/>
            <person name="Mondo S."/>
            <person name="Nolan M."/>
            <person name="Ohm R."/>
            <person name="Pangilinan J."/>
            <person name="Park H.-J."/>
            <person name="Ramirez L."/>
            <person name="Alfaro M."/>
            <person name="Sun H."/>
            <person name="Tritt A."/>
            <person name="Yoshinaga Y."/>
            <person name="Zwiers L.-H."/>
            <person name="Turgeon B."/>
            <person name="Goodwin S."/>
            <person name="Spatafora J."/>
            <person name="Crous P."/>
            <person name="Grigoriev I."/>
        </authorList>
    </citation>
    <scope>NUCLEOTIDE SEQUENCE</scope>
    <source>
        <strain evidence="2">CBS 260.36</strain>
    </source>
</reference>
<evidence type="ECO:0000256" key="1">
    <source>
        <dbReference type="SAM" id="Phobius"/>
    </source>
</evidence>
<protein>
    <submittedName>
        <fullName evidence="2">Uncharacterized protein</fullName>
    </submittedName>
</protein>
<dbReference type="Proteomes" id="UP000799439">
    <property type="component" value="Unassembled WGS sequence"/>
</dbReference>